<dbReference type="CDD" id="cd00838">
    <property type="entry name" value="MPP_superfamily"/>
    <property type="match status" value="1"/>
</dbReference>
<sequence length="283" mass="32345">MKVYAISDLHVGVSSNRAALDVLPAYPDDWLIVGGDVGETEEQLDYALSILTQRFAKVLWVPGNHDLWTVPANSETALRGEPKYRALVDICRSYGVATPEDPYPLWNEQVVLAPLFVLYDYSFRPADIPEEQAVAWAAETKVVCSDEYVLHPDPYPSRQAWCQARLAYTEKRLAAIPATHSIVLINHFPLRQEFARVYRIPRFSIWCGTTQTEDWHTRYPVSVVVSGHVHVRATDYRDGVRFEEVSLGYQRDWKQEKGIQAYLREILPGPGKPAQQPATQWYR</sequence>
<evidence type="ECO:0000313" key="3">
    <source>
        <dbReference type="Proteomes" id="UP000287171"/>
    </source>
</evidence>
<proteinExistence type="predicted"/>
<dbReference type="Gene3D" id="3.60.21.10">
    <property type="match status" value="1"/>
</dbReference>
<dbReference type="RefSeq" id="WP_126631590.1">
    <property type="nucleotide sequence ID" value="NZ_BIFT01000002.1"/>
</dbReference>
<evidence type="ECO:0000259" key="1">
    <source>
        <dbReference type="Pfam" id="PF00149"/>
    </source>
</evidence>
<dbReference type="Pfam" id="PF00149">
    <property type="entry name" value="Metallophos"/>
    <property type="match status" value="1"/>
</dbReference>
<reference evidence="3" key="1">
    <citation type="submission" date="2018-12" db="EMBL/GenBank/DDBJ databases">
        <title>Tengunoibacter tsumagoiensis gen. nov., sp. nov., Dictyobacter kobayashii sp. nov., D. alpinus sp. nov., and D. joshuensis sp. nov. and description of Dictyobacteraceae fam. nov. within the order Ktedonobacterales isolated from Tengu-no-mugimeshi.</title>
        <authorList>
            <person name="Wang C.M."/>
            <person name="Zheng Y."/>
            <person name="Sakai Y."/>
            <person name="Toyoda A."/>
            <person name="Minakuchi Y."/>
            <person name="Abe K."/>
            <person name="Yokota A."/>
            <person name="Yabe S."/>
        </authorList>
    </citation>
    <scope>NUCLEOTIDE SEQUENCE [LARGE SCALE GENOMIC DNA]</scope>
    <source>
        <strain evidence="3">Uno16</strain>
    </source>
</reference>
<dbReference type="EMBL" id="BIFT01000002">
    <property type="protein sequence ID" value="GCE31647.1"/>
    <property type="molecule type" value="Genomic_DNA"/>
</dbReference>
<dbReference type="OrthoDB" id="113290at2"/>
<dbReference type="GO" id="GO:0016787">
    <property type="term" value="F:hydrolase activity"/>
    <property type="evidence" value="ECO:0007669"/>
    <property type="project" value="InterPro"/>
</dbReference>
<accession>A0A402BJX1</accession>
<dbReference type="Proteomes" id="UP000287171">
    <property type="component" value="Unassembled WGS sequence"/>
</dbReference>
<feature type="domain" description="Calcineurin-like phosphoesterase" evidence="1">
    <location>
        <begin position="1"/>
        <end position="231"/>
    </location>
</feature>
<protein>
    <submittedName>
        <fullName evidence="2">Metallophosphoesterase</fullName>
    </submittedName>
</protein>
<comment type="caution">
    <text evidence="2">The sequence shown here is derived from an EMBL/GenBank/DDBJ whole genome shotgun (WGS) entry which is preliminary data.</text>
</comment>
<dbReference type="AlphaFoldDB" id="A0A402BJX1"/>
<dbReference type="InterPro" id="IPR052963">
    <property type="entry name" value="Pantetheine_PDE"/>
</dbReference>
<organism evidence="2 3">
    <name type="scientific">Dictyobacter alpinus</name>
    <dbReference type="NCBI Taxonomy" id="2014873"/>
    <lineage>
        <taxon>Bacteria</taxon>
        <taxon>Bacillati</taxon>
        <taxon>Chloroflexota</taxon>
        <taxon>Ktedonobacteria</taxon>
        <taxon>Ktedonobacterales</taxon>
        <taxon>Dictyobacteraceae</taxon>
        <taxon>Dictyobacter</taxon>
    </lineage>
</organism>
<keyword evidence="3" id="KW-1185">Reference proteome</keyword>
<dbReference type="PANTHER" id="PTHR36492">
    <property type="match status" value="1"/>
</dbReference>
<dbReference type="PANTHER" id="PTHR36492:SF2">
    <property type="entry name" value="[ACYL-CARRIER-PROTEIN] PHOSPHODIESTERASE PPTH"/>
    <property type="match status" value="1"/>
</dbReference>
<evidence type="ECO:0000313" key="2">
    <source>
        <dbReference type="EMBL" id="GCE31647.1"/>
    </source>
</evidence>
<name>A0A402BJX1_9CHLR</name>
<dbReference type="InterPro" id="IPR004843">
    <property type="entry name" value="Calcineurin-like_PHP"/>
</dbReference>
<dbReference type="SUPFAM" id="SSF56300">
    <property type="entry name" value="Metallo-dependent phosphatases"/>
    <property type="match status" value="1"/>
</dbReference>
<gene>
    <name evidence="2" type="ORF">KDA_71310</name>
</gene>
<dbReference type="InterPro" id="IPR029052">
    <property type="entry name" value="Metallo-depent_PP-like"/>
</dbReference>